<dbReference type="Pfam" id="PF03130">
    <property type="entry name" value="HEAT_PBS"/>
    <property type="match status" value="1"/>
</dbReference>
<dbReference type="AlphaFoldDB" id="A0A843AEI3"/>
<dbReference type="SUPFAM" id="SSF48371">
    <property type="entry name" value="ARM repeat"/>
    <property type="match status" value="1"/>
</dbReference>
<gene>
    <name evidence="2" type="ORF">ISP06_00465</name>
</gene>
<dbReference type="PANTHER" id="PTHR12697:SF5">
    <property type="entry name" value="DEOXYHYPUSINE HYDROXYLASE"/>
    <property type="match status" value="1"/>
</dbReference>
<proteinExistence type="predicted"/>
<dbReference type="GO" id="GO:0016491">
    <property type="term" value="F:oxidoreductase activity"/>
    <property type="evidence" value="ECO:0007669"/>
    <property type="project" value="TreeGrafter"/>
</dbReference>
<dbReference type="Gene3D" id="1.25.10.10">
    <property type="entry name" value="Leucine-rich Repeat Variant"/>
    <property type="match status" value="1"/>
</dbReference>
<accession>A0A843AEI3</accession>
<dbReference type="SMART" id="SM00567">
    <property type="entry name" value="EZ_HEAT"/>
    <property type="match status" value="4"/>
</dbReference>
<dbReference type="Pfam" id="PF13646">
    <property type="entry name" value="HEAT_2"/>
    <property type="match status" value="1"/>
</dbReference>
<dbReference type="InterPro" id="IPR011989">
    <property type="entry name" value="ARM-like"/>
</dbReference>
<dbReference type="InterPro" id="IPR004155">
    <property type="entry name" value="PBS_lyase_HEAT"/>
</dbReference>
<evidence type="ECO:0000313" key="2">
    <source>
        <dbReference type="EMBL" id="MBF4473932.1"/>
    </source>
</evidence>
<dbReference type="PANTHER" id="PTHR12697">
    <property type="entry name" value="PBS LYASE HEAT-LIKE PROTEIN"/>
    <property type="match status" value="1"/>
</dbReference>
<sequence>MTNSKKKSKSKKKMKISTRELINALKSKEDLDKIFDNDDYLLKVMIIKILGAKEVHESVDLLIKLLNDDNLVIRLAAIEALGNIKSKKAVPELIKLLDDDDSNVRAYAVIALGEIEDKLAFESLLLRLYDPNSTVREYAVQSLSKVGDDRLIDYLKMALQDPDQNVLWATSKAISENQKSKMTKNVILDISLFLDIKRLEKTFELIKNLSKEFKFYVPHTFYNLIEKEEEMYNISKFFDFDKDITPELLRKLKENKKYIHPYEKLNEKQYDLYEYFFESLSNEQKDKNIRNIIFEEWVALQQFSWVISNKKDIFELFKEYGAISIEISENIINKIKVKIGKKEKDTLFSNFSKLRAFGKFIALSVNSSNDFLSNHLITDPNYREIFHAAIIFGIGLFLLLDPEDNLET</sequence>
<dbReference type="PROSITE" id="PS50077">
    <property type="entry name" value="HEAT_REPEAT"/>
    <property type="match status" value="1"/>
</dbReference>
<evidence type="ECO:0000256" key="1">
    <source>
        <dbReference type="ARBA" id="ARBA00045876"/>
    </source>
</evidence>
<reference evidence="2" key="1">
    <citation type="submission" date="2020-10" db="EMBL/GenBank/DDBJ databases">
        <title>Dehalococcoides mccartyi of a TCE/Cr reducing biochatode.</title>
        <authorList>
            <person name="Matturro B."/>
        </authorList>
    </citation>
    <scope>NUCLEOTIDE SEQUENCE</scope>
    <source>
        <strain evidence="2">Bin2</strain>
    </source>
</reference>
<dbReference type="InterPro" id="IPR016024">
    <property type="entry name" value="ARM-type_fold"/>
</dbReference>
<dbReference type="InterPro" id="IPR021133">
    <property type="entry name" value="HEAT_type_2"/>
</dbReference>
<evidence type="ECO:0000313" key="3">
    <source>
        <dbReference type="Proteomes" id="UP000606900"/>
    </source>
</evidence>
<comment type="function">
    <text evidence="1">Catalyzes the hydroxylation of the N(6)-(4-aminobutyl)-L-lysine intermediate produced by deoxyhypusine synthase/DHPS on a critical lysine of the eukaryotic translation initiation factor 5A/eIF-5A. This is the second step of the post-translational modification of that lysine into an unusual amino acid residue named hypusine. Hypusination is unique to mature eIF-5A factor and is essential for its function.</text>
</comment>
<name>A0A843AEI3_METFO</name>
<protein>
    <submittedName>
        <fullName evidence="2">HEAT repeat domain-containing protein</fullName>
    </submittedName>
</protein>
<comment type="caution">
    <text evidence="2">The sequence shown here is derived from an EMBL/GenBank/DDBJ whole genome shotgun (WGS) entry which is preliminary data.</text>
</comment>
<dbReference type="RefSeq" id="WP_276697847.1">
    <property type="nucleotide sequence ID" value="NZ_JADIIL010000003.1"/>
</dbReference>
<dbReference type="EMBL" id="JADIIL010000003">
    <property type="protein sequence ID" value="MBF4473932.1"/>
    <property type="molecule type" value="Genomic_DNA"/>
</dbReference>
<organism evidence="2 3">
    <name type="scientific">Methanobacterium formicicum</name>
    <dbReference type="NCBI Taxonomy" id="2162"/>
    <lineage>
        <taxon>Archaea</taxon>
        <taxon>Methanobacteriati</taxon>
        <taxon>Methanobacteriota</taxon>
        <taxon>Methanomada group</taxon>
        <taxon>Methanobacteria</taxon>
        <taxon>Methanobacteriales</taxon>
        <taxon>Methanobacteriaceae</taxon>
        <taxon>Methanobacterium</taxon>
    </lineage>
</organism>
<dbReference type="Proteomes" id="UP000606900">
    <property type="component" value="Unassembled WGS sequence"/>
</dbReference>